<accession>A0A1N6FPI3</accession>
<dbReference type="PANTHER" id="PTHR42743:SF11">
    <property type="entry name" value="AMINODEOXYCHORISMATE LYASE"/>
    <property type="match status" value="1"/>
</dbReference>
<dbReference type="Proteomes" id="UP000185192">
    <property type="component" value="Unassembled WGS sequence"/>
</dbReference>
<keyword evidence="2" id="KW-0100">Branched-chain amino acid biosynthesis</keyword>
<reference evidence="4" key="1">
    <citation type="submission" date="2016-11" db="EMBL/GenBank/DDBJ databases">
        <authorList>
            <person name="Varghese N."/>
            <person name="Submissions S."/>
        </authorList>
    </citation>
    <scope>NUCLEOTIDE SEQUENCE [LARGE SCALE GENOMIC DNA]</scope>
    <source>
        <strain evidence="4">DSM 22363</strain>
    </source>
</reference>
<gene>
    <name evidence="3" type="ORF">SAMN02745824_2483</name>
</gene>
<dbReference type="AlphaFoldDB" id="A0A1N6FPI3"/>
<dbReference type="InterPro" id="IPR050571">
    <property type="entry name" value="Class-IV_PLP-Dep_Aminotrnsfr"/>
</dbReference>
<dbReference type="Pfam" id="PF19798">
    <property type="entry name" value="Sulfotransfer_5"/>
    <property type="match status" value="1"/>
</dbReference>
<evidence type="ECO:0000256" key="1">
    <source>
        <dbReference type="ARBA" id="ARBA00009320"/>
    </source>
</evidence>
<evidence type="ECO:0008006" key="5">
    <source>
        <dbReference type="Google" id="ProtNLM"/>
    </source>
</evidence>
<sequence>MTSDADSGPVRIAMWSGPRNISTAMMRSFGSRQDTFVTDEPFYGAFLRDTGEPQPMAEQIIADMDCDWHSVTSSLKGPVPAEKPIWYQKHMPHQMTGPISISDFPDHRHAFLIRDPVRVVGSYAAKRVKVTPEDLGYERQLRYVEEIAEKTGKLPFVVDSAAILQNPGKVLKQLCQALGISWDPAMLGWTAGVRDTDGIWGSHWYNRVVETTGFGRPPGPPPQLEERDRKVAENCRDYYDKLLEYSFI</sequence>
<dbReference type="GO" id="GO:0009082">
    <property type="term" value="P:branched-chain amino acid biosynthetic process"/>
    <property type="evidence" value="ECO:0007669"/>
    <property type="project" value="UniProtKB-KW"/>
</dbReference>
<comment type="similarity">
    <text evidence="1">Belongs to the class-IV pyridoxal-phosphate-dependent aminotransferase family.</text>
</comment>
<dbReference type="SUPFAM" id="SSF52540">
    <property type="entry name" value="P-loop containing nucleoside triphosphate hydrolases"/>
    <property type="match status" value="1"/>
</dbReference>
<dbReference type="EMBL" id="FSQW01000002">
    <property type="protein sequence ID" value="SIN97121.1"/>
    <property type="molecule type" value="Genomic_DNA"/>
</dbReference>
<proteinExistence type="inferred from homology"/>
<evidence type="ECO:0000313" key="4">
    <source>
        <dbReference type="Proteomes" id="UP000185192"/>
    </source>
</evidence>
<dbReference type="InterPro" id="IPR027417">
    <property type="entry name" value="P-loop_NTPase"/>
</dbReference>
<evidence type="ECO:0000256" key="2">
    <source>
        <dbReference type="ARBA" id="ARBA00023304"/>
    </source>
</evidence>
<dbReference type="STRING" id="1123272.SAMN02745824_2483"/>
<dbReference type="RefSeq" id="WP_074205507.1">
    <property type="nucleotide sequence ID" value="NZ_FSQW01000002.1"/>
</dbReference>
<dbReference type="PANTHER" id="PTHR42743">
    <property type="entry name" value="AMINO-ACID AMINOTRANSFERASE"/>
    <property type="match status" value="1"/>
</dbReference>
<evidence type="ECO:0000313" key="3">
    <source>
        <dbReference type="EMBL" id="SIN97121.1"/>
    </source>
</evidence>
<name>A0A1N6FPI3_9SPHN</name>
<dbReference type="Gene3D" id="3.40.50.300">
    <property type="entry name" value="P-loop containing nucleotide triphosphate hydrolases"/>
    <property type="match status" value="1"/>
</dbReference>
<organism evidence="3 4">
    <name type="scientific">Parasphingorhabdus marina DSM 22363</name>
    <dbReference type="NCBI Taxonomy" id="1123272"/>
    <lineage>
        <taxon>Bacteria</taxon>
        <taxon>Pseudomonadati</taxon>
        <taxon>Pseudomonadota</taxon>
        <taxon>Alphaproteobacteria</taxon>
        <taxon>Sphingomonadales</taxon>
        <taxon>Sphingomonadaceae</taxon>
        <taxon>Parasphingorhabdus</taxon>
    </lineage>
</organism>
<keyword evidence="2" id="KW-0028">Amino-acid biosynthesis</keyword>
<protein>
    <recommendedName>
        <fullName evidence="5">Sulfotransferase family protein</fullName>
    </recommendedName>
</protein>
<keyword evidence="4" id="KW-1185">Reference proteome</keyword>